<protein>
    <submittedName>
        <fullName evidence="1">Uncharacterized protein</fullName>
    </submittedName>
</protein>
<dbReference type="OrthoDB" id="686198at2759"/>
<evidence type="ECO:0000313" key="2">
    <source>
        <dbReference type="Proteomes" id="UP000507245"/>
    </source>
</evidence>
<evidence type="ECO:0000313" key="1">
    <source>
        <dbReference type="EMBL" id="CAB4303371.1"/>
    </source>
</evidence>
<keyword evidence="2" id="KW-1185">Reference proteome</keyword>
<reference evidence="2" key="1">
    <citation type="journal article" date="2020" name="Genome Biol.">
        <title>Gamete binning: chromosome-level and haplotype-resolved genome assembly enabled by high-throughput single-cell sequencing of gamete genomes.</title>
        <authorList>
            <person name="Campoy J.A."/>
            <person name="Sun H."/>
            <person name="Goel M."/>
            <person name="Jiao W.-B."/>
            <person name="Folz-Donahue K."/>
            <person name="Wang N."/>
            <person name="Rubio M."/>
            <person name="Liu C."/>
            <person name="Kukat C."/>
            <person name="Ruiz D."/>
            <person name="Huettel B."/>
            <person name="Schneeberger K."/>
        </authorList>
    </citation>
    <scope>NUCLEOTIDE SEQUENCE [LARGE SCALE GENOMIC DNA]</scope>
    <source>
        <strain evidence="2">cv. Rojo Pasion</strain>
    </source>
</reference>
<proteinExistence type="predicted"/>
<name>A0A6J5WSP1_PRUAR</name>
<sequence length="77" mass="8891">MDEAIEAWAKSLNAKTEVSLARLKHESEKEVSSPYRELSTTEDCMEILEAMEEVNDDAHVKAFDKFTNLNWRKMSDP</sequence>
<organism evidence="1 2">
    <name type="scientific">Prunus armeniaca</name>
    <name type="common">Apricot</name>
    <name type="synonym">Armeniaca vulgaris</name>
    <dbReference type="NCBI Taxonomy" id="36596"/>
    <lineage>
        <taxon>Eukaryota</taxon>
        <taxon>Viridiplantae</taxon>
        <taxon>Streptophyta</taxon>
        <taxon>Embryophyta</taxon>
        <taxon>Tracheophyta</taxon>
        <taxon>Spermatophyta</taxon>
        <taxon>Magnoliopsida</taxon>
        <taxon>eudicotyledons</taxon>
        <taxon>Gunneridae</taxon>
        <taxon>Pentapetalae</taxon>
        <taxon>rosids</taxon>
        <taxon>fabids</taxon>
        <taxon>Rosales</taxon>
        <taxon>Rosaceae</taxon>
        <taxon>Amygdaloideae</taxon>
        <taxon>Amygdaleae</taxon>
        <taxon>Prunus</taxon>
    </lineage>
</organism>
<dbReference type="EMBL" id="CAEKKB010000003">
    <property type="protein sequence ID" value="CAB4303371.1"/>
    <property type="molecule type" value="Genomic_DNA"/>
</dbReference>
<dbReference type="Proteomes" id="UP000507245">
    <property type="component" value="Unassembled WGS sequence"/>
</dbReference>
<gene>
    <name evidence="1" type="ORF">ORAREDHAP_LOCUS19495</name>
</gene>
<dbReference type="AlphaFoldDB" id="A0A6J5WSP1"/>
<accession>A0A6J5WSP1</accession>